<gene>
    <name evidence="2" type="ORF">N7452_000099</name>
</gene>
<dbReference type="Proteomes" id="UP001147695">
    <property type="component" value="Unassembled WGS sequence"/>
</dbReference>
<reference evidence="2" key="2">
    <citation type="journal article" date="2023" name="IMA Fungus">
        <title>Comparative genomic study of the Penicillium genus elucidates a diverse pangenome and 15 lateral gene transfer events.</title>
        <authorList>
            <person name="Petersen C."/>
            <person name="Sorensen T."/>
            <person name="Nielsen M.R."/>
            <person name="Sondergaard T.E."/>
            <person name="Sorensen J.L."/>
            <person name="Fitzpatrick D.A."/>
            <person name="Frisvad J.C."/>
            <person name="Nielsen K.L."/>
        </authorList>
    </citation>
    <scope>NUCLEOTIDE SEQUENCE</scope>
    <source>
        <strain evidence="2">IBT 35673</strain>
    </source>
</reference>
<sequence length="176" mass="19547">MGLIKTGLTLAGSYGLIKAASKGTRAANSHEEKKQKRGNHPQYPQSFDQGMPCYGPNPNGPPNGYYQSHQSYQPHEMPANGYYQNHQSQPYEMPANHFTPGNQPQHNSMRHEMPANEYIPNGNSDHYRGHDSSHPYQAPKELQPSASPVSSMGTIPPRYQSGHNTPRQDSPVSSQH</sequence>
<feature type="region of interest" description="Disordered" evidence="1">
    <location>
        <begin position="21"/>
        <end position="176"/>
    </location>
</feature>
<feature type="compositionally biased region" description="Polar residues" evidence="1">
    <location>
        <begin position="161"/>
        <end position="176"/>
    </location>
</feature>
<organism evidence="2 3">
    <name type="scientific">Penicillium brevicompactum</name>
    <dbReference type="NCBI Taxonomy" id="5074"/>
    <lineage>
        <taxon>Eukaryota</taxon>
        <taxon>Fungi</taxon>
        <taxon>Dikarya</taxon>
        <taxon>Ascomycota</taxon>
        <taxon>Pezizomycotina</taxon>
        <taxon>Eurotiomycetes</taxon>
        <taxon>Eurotiomycetidae</taxon>
        <taxon>Eurotiales</taxon>
        <taxon>Aspergillaceae</taxon>
        <taxon>Penicillium</taxon>
    </lineage>
</organism>
<dbReference type="AlphaFoldDB" id="A0A9W9QZW8"/>
<protein>
    <submittedName>
        <fullName evidence="2">Uncharacterized protein</fullName>
    </submittedName>
</protein>
<dbReference type="EMBL" id="JAPZBQ010000001">
    <property type="protein sequence ID" value="KAJ5351125.1"/>
    <property type="molecule type" value="Genomic_DNA"/>
</dbReference>
<reference evidence="2" key="1">
    <citation type="submission" date="2022-12" db="EMBL/GenBank/DDBJ databases">
        <authorList>
            <person name="Petersen C."/>
        </authorList>
    </citation>
    <scope>NUCLEOTIDE SEQUENCE</scope>
    <source>
        <strain evidence="2">IBT 35673</strain>
    </source>
</reference>
<feature type="compositionally biased region" description="Polar residues" evidence="1">
    <location>
        <begin position="144"/>
        <end position="153"/>
    </location>
</feature>
<name>A0A9W9QZW8_PENBR</name>
<evidence type="ECO:0000256" key="1">
    <source>
        <dbReference type="SAM" id="MobiDB-lite"/>
    </source>
</evidence>
<feature type="compositionally biased region" description="Low complexity" evidence="1">
    <location>
        <begin position="54"/>
        <end position="66"/>
    </location>
</feature>
<evidence type="ECO:0000313" key="2">
    <source>
        <dbReference type="EMBL" id="KAJ5351125.1"/>
    </source>
</evidence>
<evidence type="ECO:0000313" key="3">
    <source>
        <dbReference type="Proteomes" id="UP001147695"/>
    </source>
</evidence>
<comment type="caution">
    <text evidence="2">The sequence shown here is derived from an EMBL/GenBank/DDBJ whole genome shotgun (WGS) entry which is preliminary data.</text>
</comment>
<proteinExistence type="predicted"/>
<accession>A0A9W9QZW8</accession>